<keyword evidence="5" id="KW-1185">Reference proteome</keyword>
<feature type="compositionally biased region" description="Polar residues" evidence="1">
    <location>
        <begin position="277"/>
        <end position="308"/>
    </location>
</feature>
<accession>A0AAV5MFT3</accession>
<dbReference type="Pfam" id="PF25597">
    <property type="entry name" value="SH3_retrovirus"/>
    <property type="match status" value="1"/>
</dbReference>
<feature type="region of interest" description="Disordered" evidence="1">
    <location>
        <begin position="274"/>
        <end position="308"/>
    </location>
</feature>
<dbReference type="InterPro" id="IPR057670">
    <property type="entry name" value="SH3_retrovirus"/>
</dbReference>
<gene>
    <name evidence="4" type="ORF">SLEP1_g55595</name>
</gene>
<sequence length="1099" mass="122864">MASSSALTTTTTPVISSESTLPIIPVLNPVIPNTNSSIFTHPVFSASNIKHLVPKTLTHQNFMLWKELMIPVLRSKGVYGYVDGFDPCPSPMDSTFEQWHQIDCQVLSWIQSTIASEVLQMIIQPGRSLTTKQAWDAIQESHQDQLVAQSMLYRQEFMALKKEPEQSTISSLQRTKTTSDRLFGIGESVSDRDLVLHTLAGLDSAYTVSKRTIPQRVPFPSFNQLRSLLLIEEATVLRESRQAMAVAPFSSPQVLGRYSGARFNGQQQKYFGGGRFHNQQNYHPRPDYSSSRPLTSHGYQSSRSGPATRFSWDNTTLPPLLSTPVICQWCLQPNHQARDCPSIPRTSQQLSYPQTFIADNASTVSGDPSCYFDSGAAVHVLKKFRLQFQTPYEVLYGKVPSYDHLRIFGCACYPNLSAIAPHKLAPRSTLCVFLGYSSHHKGFHCLNLETHRIIISRHVIFDEQSFPYTSTTSLSHKPNSSSDFRTPFHLLDNVLPLNSPSPISPFIPSPTANSSPQISSPLSKPTNFSNNEPAILPSPPNFGLQAQHHSTPVSSQPAACPPLVPVSSQPAACPPPVSLPPSLSAQQSYVMPAIDTSDSCSSQHPPTAVLTHPMVTRSQDGTRKAVRQPEWCTAMAEEYNALLGNNTWDLVPSPPTVNIVGSKWVYRIKQKSDGTIERFKARLVAQGYTQQPGVDYDDTFSPVVKPMTIRIVWTLAISSSWPFISQMLKKALYGLKQAPWAWFHRFASFLKSCGFIQAWTDSSMFLYKNRESMAVLLLYVDDIILTASTSSLLSSVLSLLKKEFLMTDLGPLNYFLGVSATRNSDGIFLEQSKYVLDLLDHTGMSNCKSVATPLDSRKKLALTDGPRHSDPSGYRSIVGALQYFTFTRPDIAFSIQQVSQYMHSPTVYHFQVVKHILQYLKGTLHYGLQLRRIKTISLHLFTDADWAGCLDTRRSTSGFYLFLGNSLISWSSKKQSTVSRSSAEAEYRAIANAVAEATWVRQLLYELYFPVSFPTVLYCDNISALYMSTNPIQHQRTKHIEIDLHFVRDKVASQQVRLQYVSSRHQWADILTKALPIMPFRYLRGNLCILSNPAQIEGG</sequence>
<dbReference type="EMBL" id="BPVZ01000271">
    <property type="protein sequence ID" value="GKV48803.1"/>
    <property type="molecule type" value="Genomic_DNA"/>
</dbReference>
<organism evidence="4 5">
    <name type="scientific">Rubroshorea leprosula</name>
    <dbReference type="NCBI Taxonomy" id="152421"/>
    <lineage>
        <taxon>Eukaryota</taxon>
        <taxon>Viridiplantae</taxon>
        <taxon>Streptophyta</taxon>
        <taxon>Embryophyta</taxon>
        <taxon>Tracheophyta</taxon>
        <taxon>Spermatophyta</taxon>
        <taxon>Magnoliopsida</taxon>
        <taxon>eudicotyledons</taxon>
        <taxon>Gunneridae</taxon>
        <taxon>Pentapetalae</taxon>
        <taxon>rosids</taxon>
        <taxon>malvids</taxon>
        <taxon>Malvales</taxon>
        <taxon>Dipterocarpaceae</taxon>
        <taxon>Rubroshorea</taxon>
    </lineage>
</organism>
<proteinExistence type="predicted"/>
<dbReference type="Pfam" id="PF07727">
    <property type="entry name" value="RVT_2"/>
    <property type="match status" value="2"/>
</dbReference>
<protein>
    <recommendedName>
        <fullName evidence="6">Reverse transcriptase Ty1/copia-type domain-containing protein</fullName>
    </recommendedName>
</protein>
<evidence type="ECO:0008006" key="6">
    <source>
        <dbReference type="Google" id="ProtNLM"/>
    </source>
</evidence>
<feature type="compositionally biased region" description="Polar residues" evidence="1">
    <location>
        <begin position="511"/>
        <end position="532"/>
    </location>
</feature>
<evidence type="ECO:0000259" key="2">
    <source>
        <dbReference type="Pfam" id="PF07727"/>
    </source>
</evidence>
<feature type="domain" description="Reverse transcriptase Ty1/copia-type" evidence="2">
    <location>
        <begin position="728"/>
        <end position="854"/>
    </location>
</feature>
<dbReference type="InterPro" id="IPR043502">
    <property type="entry name" value="DNA/RNA_pol_sf"/>
</dbReference>
<evidence type="ECO:0000256" key="1">
    <source>
        <dbReference type="SAM" id="MobiDB-lite"/>
    </source>
</evidence>
<dbReference type="InterPro" id="IPR013103">
    <property type="entry name" value="RVT_2"/>
</dbReference>
<feature type="domain" description="Retroviral polymerase SH3-like" evidence="3">
    <location>
        <begin position="410"/>
        <end position="471"/>
    </location>
</feature>
<reference evidence="4 5" key="1">
    <citation type="journal article" date="2021" name="Commun. Biol.">
        <title>The genome of Shorea leprosula (Dipterocarpaceae) highlights the ecological relevance of drought in aseasonal tropical rainforests.</title>
        <authorList>
            <person name="Ng K.K.S."/>
            <person name="Kobayashi M.J."/>
            <person name="Fawcett J.A."/>
            <person name="Hatakeyama M."/>
            <person name="Paape T."/>
            <person name="Ng C.H."/>
            <person name="Ang C.C."/>
            <person name="Tnah L.H."/>
            <person name="Lee C.T."/>
            <person name="Nishiyama T."/>
            <person name="Sese J."/>
            <person name="O'Brien M.J."/>
            <person name="Copetti D."/>
            <person name="Mohd Noor M.I."/>
            <person name="Ong R.C."/>
            <person name="Putra M."/>
            <person name="Sireger I.Z."/>
            <person name="Indrioko S."/>
            <person name="Kosugi Y."/>
            <person name="Izuno A."/>
            <person name="Isagi Y."/>
            <person name="Lee S.L."/>
            <person name="Shimizu K.K."/>
        </authorList>
    </citation>
    <scope>NUCLEOTIDE SEQUENCE [LARGE SCALE GENOMIC DNA]</scope>
    <source>
        <strain evidence="4">214</strain>
    </source>
</reference>
<dbReference type="AlphaFoldDB" id="A0AAV5MFT3"/>
<dbReference type="SUPFAM" id="SSF56672">
    <property type="entry name" value="DNA/RNA polymerases"/>
    <property type="match status" value="1"/>
</dbReference>
<feature type="compositionally biased region" description="Polar residues" evidence="1">
    <location>
        <begin position="547"/>
        <end position="557"/>
    </location>
</feature>
<comment type="caution">
    <text evidence="4">The sequence shown here is derived from an EMBL/GenBank/DDBJ whole genome shotgun (WGS) entry which is preliminary data.</text>
</comment>
<dbReference type="PANTHER" id="PTHR11439:SF524">
    <property type="entry name" value="RNA-DIRECTED DNA POLYMERASE, PROTEIN KINASE RLK-PELLE-DLSV FAMILY"/>
    <property type="match status" value="1"/>
</dbReference>
<dbReference type="PANTHER" id="PTHR11439">
    <property type="entry name" value="GAG-POL-RELATED RETROTRANSPOSON"/>
    <property type="match status" value="1"/>
</dbReference>
<dbReference type="Proteomes" id="UP001054252">
    <property type="component" value="Unassembled WGS sequence"/>
</dbReference>
<dbReference type="Pfam" id="PF14223">
    <property type="entry name" value="Retrotran_gag_2"/>
    <property type="match status" value="1"/>
</dbReference>
<feature type="domain" description="Reverse transcriptase Ty1/copia-type" evidence="2">
    <location>
        <begin position="645"/>
        <end position="722"/>
    </location>
</feature>
<evidence type="ECO:0000259" key="3">
    <source>
        <dbReference type="Pfam" id="PF25597"/>
    </source>
</evidence>
<name>A0AAV5MFT3_9ROSI</name>
<evidence type="ECO:0000313" key="5">
    <source>
        <dbReference type="Proteomes" id="UP001054252"/>
    </source>
</evidence>
<evidence type="ECO:0000313" key="4">
    <source>
        <dbReference type="EMBL" id="GKV48803.1"/>
    </source>
</evidence>
<dbReference type="CDD" id="cd09272">
    <property type="entry name" value="RNase_HI_RT_Ty1"/>
    <property type="match status" value="1"/>
</dbReference>
<feature type="region of interest" description="Disordered" evidence="1">
    <location>
        <begin position="506"/>
        <end position="557"/>
    </location>
</feature>